<evidence type="ECO:0000313" key="2">
    <source>
        <dbReference type="Proteomes" id="UP000000305"/>
    </source>
</evidence>
<dbReference type="OrthoDB" id="417252at2759"/>
<keyword evidence="2" id="KW-1185">Reference proteome</keyword>
<reference evidence="1 2" key="1">
    <citation type="journal article" date="2011" name="Science">
        <title>The ecoresponsive genome of Daphnia pulex.</title>
        <authorList>
            <person name="Colbourne J.K."/>
            <person name="Pfrender M.E."/>
            <person name="Gilbert D."/>
            <person name="Thomas W.K."/>
            <person name="Tucker A."/>
            <person name="Oakley T.H."/>
            <person name="Tokishita S."/>
            <person name="Aerts A."/>
            <person name="Arnold G.J."/>
            <person name="Basu M.K."/>
            <person name="Bauer D.J."/>
            <person name="Caceres C.E."/>
            <person name="Carmel L."/>
            <person name="Casola C."/>
            <person name="Choi J.H."/>
            <person name="Detter J.C."/>
            <person name="Dong Q."/>
            <person name="Dusheyko S."/>
            <person name="Eads B.D."/>
            <person name="Frohlich T."/>
            <person name="Geiler-Samerotte K.A."/>
            <person name="Gerlach D."/>
            <person name="Hatcher P."/>
            <person name="Jogdeo S."/>
            <person name="Krijgsveld J."/>
            <person name="Kriventseva E.V."/>
            <person name="Kultz D."/>
            <person name="Laforsch C."/>
            <person name="Lindquist E."/>
            <person name="Lopez J."/>
            <person name="Manak J.R."/>
            <person name="Muller J."/>
            <person name="Pangilinan J."/>
            <person name="Patwardhan R.P."/>
            <person name="Pitluck S."/>
            <person name="Pritham E.J."/>
            <person name="Rechtsteiner A."/>
            <person name="Rho M."/>
            <person name="Rogozin I.B."/>
            <person name="Sakarya O."/>
            <person name="Salamov A."/>
            <person name="Schaack S."/>
            <person name="Shapiro H."/>
            <person name="Shiga Y."/>
            <person name="Skalitzky C."/>
            <person name="Smith Z."/>
            <person name="Souvorov A."/>
            <person name="Sung W."/>
            <person name="Tang Z."/>
            <person name="Tsuchiya D."/>
            <person name="Tu H."/>
            <person name="Vos H."/>
            <person name="Wang M."/>
            <person name="Wolf Y.I."/>
            <person name="Yamagata H."/>
            <person name="Yamada T."/>
            <person name="Ye Y."/>
            <person name="Shaw J.R."/>
            <person name="Andrews J."/>
            <person name="Crease T.J."/>
            <person name="Tang H."/>
            <person name="Lucas S.M."/>
            <person name="Robertson H.M."/>
            <person name="Bork P."/>
            <person name="Koonin E.V."/>
            <person name="Zdobnov E.M."/>
            <person name="Grigoriev I.V."/>
            <person name="Lynch M."/>
            <person name="Boore J.L."/>
        </authorList>
    </citation>
    <scope>NUCLEOTIDE SEQUENCE [LARGE SCALE GENOMIC DNA]</scope>
</reference>
<dbReference type="EMBL" id="GL733040">
    <property type="protein sequence ID" value="EFX63560.1"/>
    <property type="molecule type" value="Genomic_DNA"/>
</dbReference>
<dbReference type="HOGENOM" id="CLU_2252741_0_0_1"/>
<dbReference type="STRING" id="6669.E9HXH0"/>
<dbReference type="AlphaFoldDB" id="E9HXH0"/>
<dbReference type="PhylomeDB" id="E9HXH0"/>
<name>E9HXH0_DAPPU</name>
<dbReference type="Proteomes" id="UP000000305">
    <property type="component" value="Unassembled WGS sequence"/>
</dbReference>
<proteinExistence type="predicted"/>
<evidence type="ECO:0000313" key="1">
    <source>
        <dbReference type="EMBL" id="EFX63560.1"/>
    </source>
</evidence>
<protein>
    <submittedName>
        <fullName evidence="1">Uncharacterized protein</fullName>
    </submittedName>
</protein>
<gene>
    <name evidence="1" type="ORF">DAPPUDRAFT_335330</name>
</gene>
<accession>E9HXH0</accession>
<dbReference type="KEGG" id="dpx:DAPPUDRAFT_335330"/>
<sequence>MAEHALTSKLHPCELSAKKMSSFEKNFILLRKSCMVDFAMDVLKKLYPDQEIPPTLKDKLTKRPVKVSVSKGSRYLLDYLTKNFSQEPEMLELLFASNAGNGME</sequence>
<organism evidence="1 2">
    <name type="scientific">Daphnia pulex</name>
    <name type="common">Water flea</name>
    <dbReference type="NCBI Taxonomy" id="6669"/>
    <lineage>
        <taxon>Eukaryota</taxon>
        <taxon>Metazoa</taxon>
        <taxon>Ecdysozoa</taxon>
        <taxon>Arthropoda</taxon>
        <taxon>Crustacea</taxon>
        <taxon>Branchiopoda</taxon>
        <taxon>Diplostraca</taxon>
        <taxon>Cladocera</taxon>
        <taxon>Anomopoda</taxon>
        <taxon>Daphniidae</taxon>
        <taxon>Daphnia</taxon>
    </lineage>
</organism>
<dbReference type="InParanoid" id="E9HXH0"/>